<dbReference type="AlphaFoldDB" id="A0A0G1EC45"/>
<comment type="function">
    <text evidence="7">This is one of the proteins that bind and probably mediate the attachment of the 5S RNA into the large ribosomal subunit, where it forms part of the central protuberance.</text>
</comment>
<dbReference type="HAMAP" id="MF_01337_B">
    <property type="entry name" value="Ribosomal_uL18_B"/>
    <property type="match status" value="1"/>
</dbReference>
<evidence type="ECO:0000256" key="6">
    <source>
        <dbReference type="ARBA" id="ARBA00035197"/>
    </source>
</evidence>
<reference evidence="8 9" key="1">
    <citation type="journal article" date="2015" name="Nature">
        <title>rRNA introns, odd ribosomes, and small enigmatic genomes across a large radiation of phyla.</title>
        <authorList>
            <person name="Brown C.T."/>
            <person name="Hug L.A."/>
            <person name="Thomas B.C."/>
            <person name="Sharon I."/>
            <person name="Castelle C.J."/>
            <person name="Singh A."/>
            <person name="Wilkins M.J."/>
            <person name="Williams K.H."/>
            <person name="Banfield J.F."/>
        </authorList>
    </citation>
    <scope>NUCLEOTIDE SEQUENCE [LARGE SCALE GENOMIC DNA]</scope>
</reference>
<dbReference type="SUPFAM" id="SSF53137">
    <property type="entry name" value="Translational machinery components"/>
    <property type="match status" value="1"/>
</dbReference>
<proteinExistence type="inferred from homology"/>
<dbReference type="Gene3D" id="3.30.420.100">
    <property type="match status" value="1"/>
</dbReference>
<gene>
    <name evidence="7" type="primary">rplR</name>
    <name evidence="8" type="ORF">UV54_C0002G0018</name>
</gene>
<comment type="caution">
    <text evidence="8">The sequence shown here is derived from an EMBL/GenBank/DDBJ whole genome shotgun (WGS) entry which is preliminary data.</text>
</comment>
<evidence type="ECO:0000313" key="8">
    <source>
        <dbReference type="EMBL" id="KKS80606.1"/>
    </source>
</evidence>
<organism evidence="8 9">
    <name type="scientific">Candidatus Beckwithbacteria bacterium GW2011_GWA2_43_10</name>
    <dbReference type="NCBI Taxonomy" id="1618369"/>
    <lineage>
        <taxon>Bacteria</taxon>
        <taxon>Candidatus Beckwithiibacteriota</taxon>
    </lineage>
</organism>
<name>A0A0G1EC45_9BACT</name>
<comment type="subunit">
    <text evidence="7">Part of the 50S ribosomal subunit; part of the 5S rRNA/L5/L18/L25 subcomplex. Contacts the 5S and 23S rRNAs.</text>
</comment>
<dbReference type="STRING" id="1618369.UV54_C0002G0018"/>
<dbReference type="GO" id="GO:0022625">
    <property type="term" value="C:cytosolic large ribosomal subunit"/>
    <property type="evidence" value="ECO:0007669"/>
    <property type="project" value="TreeGrafter"/>
</dbReference>
<evidence type="ECO:0000313" key="9">
    <source>
        <dbReference type="Proteomes" id="UP000034213"/>
    </source>
</evidence>
<dbReference type="PANTHER" id="PTHR12899:SF3">
    <property type="entry name" value="LARGE RIBOSOMAL SUBUNIT PROTEIN UL18M"/>
    <property type="match status" value="1"/>
</dbReference>
<accession>A0A0G1EC45</accession>
<protein>
    <recommendedName>
        <fullName evidence="6 7">Large ribosomal subunit protein uL18</fullName>
    </recommendedName>
</protein>
<keyword evidence="5 7" id="KW-0687">Ribonucleoprotein</keyword>
<dbReference type="GO" id="GO:0008097">
    <property type="term" value="F:5S rRNA binding"/>
    <property type="evidence" value="ECO:0007669"/>
    <property type="project" value="TreeGrafter"/>
</dbReference>
<comment type="similarity">
    <text evidence="1 7">Belongs to the universal ribosomal protein uL18 family.</text>
</comment>
<keyword evidence="2 7" id="KW-0699">rRNA-binding</keyword>
<dbReference type="NCBIfam" id="TIGR00060">
    <property type="entry name" value="L18_bact"/>
    <property type="match status" value="1"/>
</dbReference>
<evidence type="ECO:0000256" key="3">
    <source>
        <dbReference type="ARBA" id="ARBA00022884"/>
    </source>
</evidence>
<evidence type="ECO:0000256" key="4">
    <source>
        <dbReference type="ARBA" id="ARBA00022980"/>
    </source>
</evidence>
<dbReference type="PATRIC" id="fig|1618369.3.peg.54"/>
<dbReference type="Proteomes" id="UP000034213">
    <property type="component" value="Unassembled WGS sequence"/>
</dbReference>
<dbReference type="InterPro" id="IPR004389">
    <property type="entry name" value="Ribosomal_uL18_bac-type"/>
</dbReference>
<evidence type="ECO:0000256" key="1">
    <source>
        <dbReference type="ARBA" id="ARBA00007116"/>
    </source>
</evidence>
<evidence type="ECO:0000256" key="2">
    <source>
        <dbReference type="ARBA" id="ARBA00022730"/>
    </source>
</evidence>
<dbReference type="InterPro" id="IPR005484">
    <property type="entry name" value="Ribosomal_uL18_bac/plant/anim"/>
</dbReference>
<dbReference type="CDD" id="cd00432">
    <property type="entry name" value="Ribosomal_L18_L5e"/>
    <property type="match status" value="1"/>
</dbReference>
<dbReference type="Pfam" id="PF00861">
    <property type="entry name" value="Ribosomal_L18p"/>
    <property type="match status" value="1"/>
</dbReference>
<evidence type="ECO:0000256" key="7">
    <source>
        <dbReference type="HAMAP-Rule" id="MF_01337"/>
    </source>
</evidence>
<dbReference type="PANTHER" id="PTHR12899">
    <property type="entry name" value="39S RIBOSOMAL PROTEIN L18, MITOCHONDRIAL"/>
    <property type="match status" value="1"/>
</dbReference>
<dbReference type="EMBL" id="LCEW01000002">
    <property type="protein sequence ID" value="KKS80606.1"/>
    <property type="molecule type" value="Genomic_DNA"/>
</dbReference>
<evidence type="ECO:0000256" key="5">
    <source>
        <dbReference type="ARBA" id="ARBA00023274"/>
    </source>
</evidence>
<sequence length="105" mass="11597">MIKRHLTIKLQRQSRSRRKTKGTALRPRLTVFRSLKYIYAQIINDAQGVTLAAASGSDPEAVGGQLAALALKKKISAVVFDRGAYKYHGRVRCLAAAARQKGLKF</sequence>
<keyword evidence="4 7" id="KW-0689">Ribosomal protein</keyword>
<keyword evidence="3 7" id="KW-0694">RNA-binding</keyword>
<dbReference type="GO" id="GO:0006412">
    <property type="term" value="P:translation"/>
    <property type="evidence" value="ECO:0007669"/>
    <property type="project" value="UniProtKB-UniRule"/>
</dbReference>
<dbReference type="InterPro" id="IPR057268">
    <property type="entry name" value="Ribosomal_L18"/>
</dbReference>
<dbReference type="GO" id="GO:0003735">
    <property type="term" value="F:structural constituent of ribosome"/>
    <property type="evidence" value="ECO:0007669"/>
    <property type="project" value="InterPro"/>
</dbReference>